<comment type="similarity">
    <text evidence="1 7">Belongs to the tubulin family.</text>
</comment>
<dbReference type="InterPro" id="IPR002452">
    <property type="entry name" value="Alpha_tubulin"/>
</dbReference>
<dbReference type="SMART" id="SM00864">
    <property type="entry name" value="Tubulin"/>
    <property type="match status" value="1"/>
</dbReference>
<dbReference type="InterPro" id="IPR023123">
    <property type="entry name" value="Tubulin_C"/>
</dbReference>
<dbReference type="InterPro" id="IPR036525">
    <property type="entry name" value="Tubulin/FtsZ_GTPase_sf"/>
</dbReference>
<dbReference type="GO" id="GO:0005874">
    <property type="term" value="C:microtubule"/>
    <property type="evidence" value="ECO:0007669"/>
    <property type="project" value="UniProtKB-KW"/>
</dbReference>
<dbReference type="InterPro" id="IPR003008">
    <property type="entry name" value="Tubulin_FtsZ_GTPase"/>
</dbReference>
<dbReference type="InterPro" id="IPR017975">
    <property type="entry name" value="Tubulin_CS"/>
</dbReference>
<dbReference type="PANTHER" id="PTHR11588">
    <property type="entry name" value="TUBULIN"/>
    <property type="match status" value="1"/>
</dbReference>
<dbReference type="CDD" id="cd02186">
    <property type="entry name" value="alpha_tubulin"/>
    <property type="match status" value="1"/>
</dbReference>
<dbReference type="InterPro" id="IPR018316">
    <property type="entry name" value="Tubulin/FtsZ_2-layer-sand-dom"/>
</dbReference>
<name>R4FLP9_RHOPR</name>
<protein>
    <recommendedName>
        <fullName evidence="7">Tubulin alpha chain</fullName>
    </recommendedName>
</protein>
<evidence type="ECO:0000256" key="6">
    <source>
        <dbReference type="ARBA" id="ARBA00049117"/>
    </source>
</evidence>
<comment type="catalytic activity">
    <reaction evidence="6">
        <text>GTP + H2O = GDP + phosphate + H(+)</text>
        <dbReference type="Rhea" id="RHEA:19669"/>
        <dbReference type="ChEBI" id="CHEBI:15377"/>
        <dbReference type="ChEBI" id="CHEBI:15378"/>
        <dbReference type="ChEBI" id="CHEBI:37565"/>
        <dbReference type="ChEBI" id="CHEBI:43474"/>
        <dbReference type="ChEBI" id="CHEBI:58189"/>
    </reaction>
    <physiologicalReaction direction="left-to-right" evidence="6">
        <dbReference type="Rhea" id="RHEA:19670"/>
    </physiologicalReaction>
</comment>
<dbReference type="GO" id="GO:0007017">
    <property type="term" value="P:microtubule-based process"/>
    <property type="evidence" value="ECO:0007669"/>
    <property type="project" value="InterPro"/>
</dbReference>
<dbReference type="AlphaFoldDB" id="R4FLP9"/>
<evidence type="ECO:0000256" key="1">
    <source>
        <dbReference type="ARBA" id="ARBA00009636"/>
    </source>
</evidence>
<dbReference type="InterPro" id="IPR037103">
    <property type="entry name" value="Tubulin/FtsZ-like_C"/>
</dbReference>
<dbReference type="Gene3D" id="1.10.287.600">
    <property type="entry name" value="Helix hairpin bin"/>
    <property type="match status" value="1"/>
</dbReference>
<evidence type="ECO:0000256" key="2">
    <source>
        <dbReference type="ARBA" id="ARBA00022701"/>
    </source>
</evidence>
<evidence type="ECO:0000313" key="10">
    <source>
        <dbReference type="EMBL" id="JAA75461.1"/>
    </source>
</evidence>
<dbReference type="InterPro" id="IPR008280">
    <property type="entry name" value="Tub_FtsZ_C"/>
</dbReference>
<evidence type="ECO:0000256" key="4">
    <source>
        <dbReference type="ARBA" id="ARBA00022801"/>
    </source>
</evidence>
<dbReference type="PROSITE" id="PS00227">
    <property type="entry name" value="TUBULIN"/>
    <property type="match status" value="1"/>
</dbReference>
<dbReference type="PRINTS" id="PR01161">
    <property type="entry name" value="TUBULIN"/>
</dbReference>
<evidence type="ECO:0000256" key="7">
    <source>
        <dbReference type="RuleBase" id="RU000352"/>
    </source>
</evidence>
<reference evidence="10" key="1">
    <citation type="submission" date="2013-04" db="EMBL/GenBank/DDBJ databases">
        <title>An insight into the transcriptome of the digestive tract of the blood sucking bug, Rhodnius prolixus.</title>
        <authorList>
            <person name="Ribeiro J.M.C."/>
            <person name="Genta F.A."/>
            <person name="Sorgine M.H.F."/>
            <person name="Paiva-Silva G.O."/>
            <person name="Majerowicz D."/>
            <person name="Medeiros M."/>
            <person name="Koerich L."/>
            <person name="Terra W.R."/>
            <person name="Ferreira C."/>
            <person name="Pimentel A.C."/>
            <person name="Bisch P.M."/>
            <person name="Diniz M.M.P."/>
            <person name="Nascimento R."/>
            <person name="Salmon D."/>
            <person name="Silber A.M."/>
            <person name="Alves M."/>
            <person name="Oliveira M.F."/>
            <person name="Gondim K.C."/>
            <person name="Silva Neto M.A.C."/>
            <person name="Atella G.C."/>
            <person name="Araujo H."/>
            <person name="Dias F.S."/>
            <person name="Polycarpo C.R."/>
            <person name="Fampa P."/>
            <person name="Melo A.C."/>
            <person name="Tanaka A.S."/>
            <person name="Balczun C."/>
            <person name="Oliveira J.H.M."/>
            <person name="Goncalves R."/>
            <person name="Lazoski C."/>
            <person name="Pereira M.A."/>
            <person name="Rivera-Pomar R."/>
            <person name="Diambra L."/>
            <person name="Schaub G.A."/>
            <person name="Garcia E.S."/>
            <person name="Azambuja P."/>
            <person name="Braz G.R.C."/>
            <person name="Oliveira P.L."/>
        </authorList>
    </citation>
    <scope>NUCLEOTIDE SEQUENCE</scope>
</reference>
<dbReference type="SUPFAM" id="SSF52490">
    <property type="entry name" value="Tubulin nucleotide-binding domain-like"/>
    <property type="match status" value="1"/>
</dbReference>
<dbReference type="PRINTS" id="PR01162">
    <property type="entry name" value="ALPHATUBULIN"/>
</dbReference>
<dbReference type="Gene3D" id="3.40.50.1440">
    <property type="entry name" value="Tubulin/FtsZ, GTPase domain"/>
    <property type="match status" value="1"/>
</dbReference>
<evidence type="ECO:0000256" key="3">
    <source>
        <dbReference type="ARBA" id="ARBA00022741"/>
    </source>
</evidence>
<organism evidence="10">
    <name type="scientific">Rhodnius prolixus</name>
    <name type="common">Triatomid bug</name>
    <dbReference type="NCBI Taxonomy" id="13249"/>
    <lineage>
        <taxon>Eukaryota</taxon>
        <taxon>Metazoa</taxon>
        <taxon>Ecdysozoa</taxon>
        <taxon>Arthropoda</taxon>
        <taxon>Hexapoda</taxon>
        <taxon>Insecta</taxon>
        <taxon>Pterygota</taxon>
        <taxon>Neoptera</taxon>
        <taxon>Paraneoptera</taxon>
        <taxon>Hemiptera</taxon>
        <taxon>Heteroptera</taxon>
        <taxon>Panheteroptera</taxon>
        <taxon>Cimicomorpha</taxon>
        <taxon>Reduviidae</taxon>
        <taxon>Triatominae</taxon>
        <taxon>Rhodnius</taxon>
    </lineage>
</organism>
<dbReference type="HOGENOM" id="CLU_015718_0_0_1"/>
<dbReference type="GO" id="GO:0005525">
    <property type="term" value="F:GTP binding"/>
    <property type="evidence" value="ECO:0007669"/>
    <property type="project" value="UniProtKB-UniRule"/>
</dbReference>
<comment type="function">
    <text evidence="7">Tubulin is the major constituent of microtubules, a cylinder consisting of laterally associated linear protofilaments composed of alpha- and beta-tubulin heterodimers. Microtubules grow by the addition of GTP-tubulin dimers to the microtubule end, where a stabilizing cap forms. Below the cap, tubulin dimers are in GDP-bound state, owing to GTPase activity of alpha-tubulin.</text>
</comment>
<dbReference type="EMBL" id="GAHY01002049">
    <property type="protein sequence ID" value="JAA75461.1"/>
    <property type="molecule type" value="mRNA"/>
</dbReference>
<feature type="domain" description="Tubulin/FtsZ 2-layer sandwich" evidence="9">
    <location>
        <begin position="245"/>
        <end position="388"/>
    </location>
</feature>
<dbReference type="GO" id="GO:0005200">
    <property type="term" value="F:structural constituent of cytoskeleton"/>
    <property type="evidence" value="ECO:0007669"/>
    <property type="project" value="InterPro"/>
</dbReference>
<evidence type="ECO:0000259" key="9">
    <source>
        <dbReference type="SMART" id="SM00865"/>
    </source>
</evidence>
<dbReference type="VEuPathDB" id="VectorBase:RPRC006655"/>
<comment type="subunit">
    <text evidence="7">Dimer of alpha and beta chains. A typical microtubule is a hollow water-filled tube with an outer diameter of 25 nm and an inner diameter of 15 nM. Alpha-beta heterodimers associate head-to-tail to form protofilaments running lengthwise along the microtubule wall with the beta-tubulin subunit facing the microtubule plus end conferring a structural polarity. Microtubules usually have 13 protofilaments but different protofilament numbers can be found in some organisms and specialized cells.</text>
</comment>
<dbReference type="InterPro" id="IPR000217">
    <property type="entry name" value="Tubulin"/>
</dbReference>
<dbReference type="Gene3D" id="3.30.1330.20">
    <property type="entry name" value="Tubulin/FtsZ, C-terminal domain"/>
    <property type="match status" value="1"/>
</dbReference>
<dbReference type="SUPFAM" id="SSF55307">
    <property type="entry name" value="Tubulin C-terminal domain-like"/>
    <property type="match status" value="1"/>
</dbReference>
<keyword evidence="3 7" id="KW-0547">Nucleotide-binding</keyword>
<feature type="domain" description="Tubulin/FtsZ GTPase" evidence="8">
    <location>
        <begin position="46"/>
        <end position="243"/>
    </location>
</feature>
<dbReference type="SMART" id="SM00865">
    <property type="entry name" value="Tubulin_C"/>
    <property type="match status" value="1"/>
</dbReference>
<keyword evidence="5 7" id="KW-0342">GTP-binding</keyword>
<dbReference type="GO" id="GO:0016787">
    <property type="term" value="F:hydrolase activity"/>
    <property type="evidence" value="ECO:0007669"/>
    <property type="project" value="UniProtKB-KW"/>
</dbReference>
<evidence type="ECO:0000256" key="5">
    <source>
        <dbReference type="ARBA" id="ARBA00023134"/>
    </source>
</evidence>
<accession>R4FLP9</accession>
<dbReference type="Pfam" id="PF00091">
    <property type="entry name" value="Tubulin"/>
    <property type="match status" value="1"/>
</dbReference>
<evidence type="ECO:0000259" key="8">
    <source>
        <dbReference type="SMART" id="SM00864"/>
    </source>
</evidence>
<keyword evidence="2 7" id="KW-0493">Microtubule</keyword>
<keyword evidence="4" id="KW-0378">Hydrolase</keyword>
<proteinExistence type="evidence at transcript level"/>
<sequence>MKEVISLHVGQFGVQFGNALWELYCLEHGILPNGELQDSVIDQAGISGFYEEGINRRFSPRAVYCDLEPSVIDQVRAGEYKDLHREERLISGSEDAASNYARGRYTTGNQLFHDTAEAIRKQAEQCEQMSGFFSFHGLGGGTGSGFNSLINELISDEYCKKGMTELALFPSAQMSTSIVEPYNTVLATHATMDITNCVILVDNEAMNNLAQKQLNLEKAKYSNLNRLLSQAISATTSSIRFDSHLHSDFMDFHTNLVPFPRLHFPVLSLSPINSPEVLITDPLNTVDITTKCFDKNHRMATCTNENGLYMACCLMFRGDITTKEIHDALASLKKEVKFVDWSPTGFKIGLTYEPPITIPGSEIGKTSRSVCMLCNNSAMQTVWRNLYRKYHMMSTKGAFYHWYLSEGMDEIEFVEAGEDIRTLISDYNEVSLN</sequence>
<dbReference type="Pfam" id="PF03953">
    <property type="entry name" value="Tubulin_C"/>
    <property type="match status" value="1"/>
</dbReference>